<feature type="domain" description="Aminotransferase class I/classII large" evidence="8">
    <location>
        <begin position="26"/>
        <end position="364"/>
    </location>
</feature>
<dbReference type="PANTHER" id="PTHR46383:SF3">
    <property type="entry name" value="ASPARTATE AMINOTRANSFERASE-RELATED"/>
    <property type="match status" value="1"/>
</dbReference>
<evidence type="ECO:0000256" key="7">
    <source>
        <dbReference type="RuleBase" id="RU000481"/>
    </source>
</evidence>
<dbReference type="STRING" id="47311.MBCUT_05540"/>
<dbReference type="SUPFAM" id="SSF53383">
    <property type="entry name" value="PLP-dependent transferases"/>
    <property type="match status" value="1"/>
</dbReference>
<evidence type="ECO:0000256" key="6">
    <source>
        <dbReference type="ARBA" id="ARBA00022898"/>
    </source>
</evidence>
<dbReference type="PANTHER" id="PTHR46383">
    <property type="entry name" value="ASPARTATE AMINOTRANSFERASE"/>
    <property type="match status" value="1"/>
</dbReference>
<dbReference type="PROSITE" id="PS00105">
    <property type="entry name" value="AA_TRANSFER_CLASS_1"/>
    <property type="match status" value="1"/>
</dbReference>
<organism evidence="9 10">
    <name type="scientific">Methanobrevibacter cuticularis</name>
    <dbReference type="NCBI Taxonomy" id="47311"/>
    <lineage>
        <taxon>Archaea</taxon>
        <taxon>Methanobacteriati</taxon>
        <taxon>Methanobacteriota</taxon>
        <taxon>Methanomada group</taxon>
        <taxon>Methanobacteria</taxon>
        <taxon>Methanobacteriales</taxon>
        <taxon>Methanobacteriaceae</taxon>
        <taxon>Methanobrevibacter</taxon>
    </lineage>
</organism>
<proteinExistence type="inferred from homology"/>
<keyword evidence="4 7" id="KW-0032">Aminotransferase</keyword>
<dbReference type="GO" id="GO:0030170">
    <property type="term" value="F:pyridoxal phosphate binding"/>
    <property type="evidence" value="ECO:0007669"/>
    <property type="project" value="InterPro"/>
</dbReference>
<dbReference type="InterPro" id="IPR004839">
    <property type="entry name" value="Aminotransferase_I/II_large"/>
</dbReference>
<comment type="caution">
    <text evidence="9">The sequence shown here is derived from an EMBL/GenBank/DDBJ whole genome shotgun (WGS) entry which is preliminary data.</text>
</comment>
<dbReference type="Gene3D" id="3.40.640.10">
    <property type="entry name" value="Type I PLP-dependent aspartate aminotransferase-like (Major domain)"/>
    <property type="match status" value="1"/>
</dbReference>
<protein>
    <recommendedName>
        <fullName evidence="7">Aminotransferase</fullName>
        <ecNumber evidence="7">2.6.1.-</ecNumber>
    </recommendedName>
</protein>
<dbReference type="AlphaFoldDB" id="A0A166EN63"/>
<comment type="similarity">
    <text evidence="2 7">Belongs to the class-I pyridoxal-phosphate-dependent aminotransferase family.</text>
</comment>
<evidence type="ECO:0000256" key="4">
    <source>
        <dbReference type="ARBA" id="ARBA00022576"/>
    </source>
</evidence>
<name>A0A166EN63_9EURY</name>
<evidence type="ECO:0000313" key="10">
    <source>
        <dbReference type="Proteomes" id="UP000077275"/>
    </source>
</evidence>
<evidence type="ECO:0000256" key="5">
    <source>
        <dbReference type="ARBA" id="ARBA00022679"/>
    </source>
</evidence>
<comment type="subunit">
    <text evidence="3">Homodimer.</text>
</comment>
<dbReference type="OrthoDB" id="372018at2157"/>
<keyword evidence="6" id="KW-0663">Pyridoxal phosphate</keyword>
<evidence type="ECO:0000259" key="8">
    <source>
        <dbReference type="Pfam" id="PF00155"/>
    </source>
</evidence>
<dbReference type="Gene3D" id="3.90.1150.10">
    <property type="entry name" value="Aspartate Aminotransferase, domain 1"/>
    <property type="match status" value="1"/>
</dbReference>
<dbReference type="EMBL" id="LWMW01000086">
    <property type="protein sequence ID" value="KZX16834.1"/>
    <property type="molecule type" value="Genomic_DNA"/>
</dbReference>
<comment type="cofactor">
    <cofactor evidence="1 7">
        <name>pyridoxal 5'-phosphate</name>
        <dbReference type="ChEBI" id="CHEBI:597326"/>
    </cofactor>
</comment>
<dbReference type="Pfam" id="PF00155">
    <property type="entry name" value="Aminotran_1_2"/>
    <property type="match status" value="1"/>
</dbReference>
<dbReference type="CDD" id="cd00609">
    <property type="entry name" value="AAT_like"/>
    <property type="match status" value="1"/>
</dbReference>
<dbReference type="EC" id="2.6.1.-" evidence="7"/>
<dbReference type="InterPro" id="IPR015421">
    <property type="entry name" value="PyrdxlP-dep_Trfase_major"/>
</dbReference>
<keyword evidence="10" id="KW-1185">Reference proteome</keyword>
<dbReference type="GO" id="GO:0008483">
    <property type="term" value="F:transaminase activity"/>
    <property type="evidence" value="ECO:0007669"/>
    <property type="project" value="UniProtKB-KW"/>
</dbReference>
<dbReference type="Proteomes" id="UP000077275">
    <property type="component" value="Unassembled WGS sequence"/>
</dbReference>
<evidence type="ECO:0000256" key="3">
    <source>
        <dbReference type="ARBA" id="ARBA00011738"/>
    </source>
</evidence>
<dbReference type="InterPro" id="IPR015424">
    <property type="entry name" value="PyrdxlP-dep_Trfase"/>
</dbReference>
<dbReference type="FunFam" id="3.40.640.10:FF:000033">
    <property type="entry name" value="Aspartate aminotransferase"/>
    <property type="match status" value="1"/>
</dbReference>
<dbReference type="PATRIC" id="fig|47311.3.peg.634"/>
<dbReference type="RefSeq" id="WP_067258675.1">
    <property type="nucleotide sequence ID" value="NZ_LWMW01000086.1"/>
</dbReference>
<gene>
    <name evidence="9" type="ORF">MBCUT_05540</name>
</gene>
<dbReference type="InterPro" id="IPR050596">
    <property type="entry name" value="AspAT/PAT-like"/>
</dbReference>
<evidence type="ECO:0000313" key="9">
    <source>
        <dbReference type="EMBL" id="KZX16834.1"/>
    </source>
</evidence>
<dbReference type="GO" id="GO:0006520">
    <property type="term" value="P:amino acid metabolic process"/>
    <property type="evidence" value="ECO:0007669"/>
    <property type="project" value="InterPro"/>
</dbReference>
<keyword evidence="5 7" id="KW-0808">Transferase</keyword>
<dbReference type="InterPro" id="IPR015422">
    <property type="entry name" value="PyrdxlP-dep_Trfase_small"/>
</dbReference>
<reference evidence="9 10" key="1">
    <citation type="submission" date="2016-04" db="EMBL/GenBank/DDBJ databases">
        <title>Genome sequence of Methanobrevibacter cuticularis DSM 11139.</title>
        <authorList>
            <person name="Poehlein A."/>
            <person name="Seedorf H."/>
            <person name="Daniel R."/>
        </authorList>
    </citation>
    <scope>NUCLEOTIDE SEQUENCE [LARGE SCALE GENOMIC DNA]</scope>
    <source>
        <strain evidence="9 10">DSM 11139</strain>
    </source>
</reference>
<accession>A0A166EN63</accession>
<sequence length="371" mass="41517">MVKTAKRLESIELSQVRKMFEVCDENVINLGIGEPDFDIPENVKIAINDALDDGFTHYTSNKGFLELREEISKKLKTENRLEIDPESVMVTVGASEALYICAQGLFEKGDDVLIPDPGFLSYAECVKLSEANPISVEAKFENGYKIKFEDVEEKISSNTKAFIMNSPSNPTGAVMDKEDIKAIADLATDHDFMIISDEIYEKIIYDVKHYSPAEFSDNVIVINGFSKTYAMTGLRIAYLAGQNDIIEELLKIHQYNTACASSISQVAGYEALRGPQEYVKNMVQEFKRRRNLISKRLDEIGLQCNKLDGAFYTFPKVGNASEYVQKALDVGVVTVPGIGFGKYSANNVRMSYATSYEEIEEAMNLLETIKL</sequence>
<dbReference type="InterPro" id="IPR004838">
    <property type="entry name" value="NHTrfase_class1_PyrdxlP-BS"/>
</dbReference>
<evidence type="ECO:0000256" key="1">
    <source>
        <dbReference type="ARBA" id="ARBA00001933"/>
    </source>
</evidence>
<evidence type="ECO:0000256" key="2">
    <source>
        <dbReference type="ARBA" id="ARBA00007441"/>
    </source>
</evidence>